<evidence type="ECO:0000313" key="3">
    <source>
        <dbReference type="EMBL" id="PWZ40272.1"/>
    </source>
</evidence>
<protein>
    <submittedName>
        <fullName evidence="3">Uncharacterized protein</fullName>
    </submittedName>
</protein>
<dbReference type="Proteomes" id="UP000251960">
    <property type="component" value="Chromosome 2"/>
</dbReference>
<evidence type="ECO:0000256" key="1">
    <source>
        <dbReference type="SAM" id="MobiDB-lite"/>
    </source>
</evidence>
<keyword evidence="2" id="KW-0732">Signal</keyword>
<accession>A0A3L6FZB0</accession>
<organism evidence="3 4">
    <name type="scientific">Zea mays</name>
    <name type="common">Maize</name>
    <dbReference type="NCBI Taxonomy" id="4577"/>
    <lineage>
        <taxon>Eukaryota</taxon>
        <taxon>Viridiplantae</taxon>
        <taxon>Streptophyta</taxon>
        <taxon>Embryophyta</taxon>
        <taxon>Tracheophyta</taxon>
        <taxon>Spermatophyta</taxon>
        <taxon>Magnoliopsida</taxon>
        <taxon>Liliopsida</taxon>
        <taxon>Poales</taxon>
        <taxon>Poaceae</taxon>
        <taxon>PACMAD clade</taxon>
        <taxon>Panicoideae</taxon>
        <taxon>Andropogonodae</taxon>
        <taxon>Andropogoneae</taxon>
        <taxon>Tripsacinae</taxon>
        <taxon>Zea</taxon>
    </lineage>
</organism>
<sequence>MARAYVFLVVLLLAAVIVAPFAGATRVDVVEGRSMASADAPEAAAPSPGPGSASSPDSSSDAPSSSSSSD</sequence>
<evidence type="ECO:0000256" key="2">
    <source>
        <dbReference type="SAM" id="SignalP"/>
    </source>
</evidence>
<dbReference type="EMBL" id="NCVQ01000003">
    <property type="protein sequence ID" value="PWZ40272.1"/>
    <property type="molecule type" value="Genomic_DNA"/>
</dbReference>
<feature type="compositionally biased region" description="Low complexity" evidence="1">
    <location>
        <begin position="36"/>
        <end position="70"/>
    </location>
</feature>
<dbReference type="AlphaFoldDB" id="A0A3L6FZB0"/>
<proteinExistence type="predicted"/>
<gene>
    <name evidence="3" type="ORF">Zm00014a_039504</name>
</gene>
<evidence type="ECO:0000313" key="4">
    <source>
        <dbReference type="Proteomes" id="UP000251960"/>
    </source>
</evidence>
<comment type="caution">
    <text evidence="3">The sequence shown here is derived from an EMBL/GenBank/DDBJ whole genome shotgun (WGS) entry which is preliminary data.</text>
</comment>
<name>A0A3L6FZB0_MAIZE</name>
<feature type="chain" id="PRO_5018092330" evidence="2">
    <location>
        <begin position="25"/>
        <end position="70"/>
    </location>
</feature>
<reference evidence="3 4" key="1">
    <citation type="journal article" date="2018" name="Nat. Genet.">
        <title>Extensive intraspecific gene order and gene structural variations between Mo17 and other maize genomes.</title>
        <authorList>
            <person name="Sun S."/>
            <person name="Zhou Y."/>
            <person name="Chen J."/>
            <person name="Shi J."/>
            <person name="Zhao H."/>
            <person name="Zhao H."/>
            <person name="Song W."/>
            <person name="Zhang M."/>
            <person name="Cui Y."/>
            <person name="Dong X."/>
            <person name="Liu H."/>
            <person name="Ma X."/>
            <person name="Jiao Y."/>
            <person name="Wang B."/>
            <person name="Wei X."/>
            <person name="Stein J.C."/>
            <person name="Glaubitz J.C."/>
            <person name="Lu F."/>
            <person name="Yu G."/>
            <person name="Liang C."/>
            <person name="Fengler K."/>
            <person name="Li B."/>
            <person name="Rafalski A."/>
            <person name="Schnable P.S."/>
            <person name="Ware D.H."/>
            <person name="Buckler E.S."/>
            <person name="Lai J."/>
        </authorList>
    </citation>
    <scope>NUCLEOTIDE SEQUENCE [LARGE SCALE GENOMIC DNA]</scope>
    <source>
        <strain evidence="4">cv. Missouri 17</strain>
        <tissue evidence="3">Seedling</tissue>
    </source>
</reference>
<feature type="region of interest" description="Disordered" evidence="1">
    <location>
        <begin position="34"/>
        <end position="70"/>
    </location>
</feature>
<feature type="signal peptide" evidence="2">
    <location>
        <begin position="1"/>
        <end position="24"/>
    </location>
</feature>